<accession>A0A4T0BW22</accession>
<evidence type="ECO:0000256" key="2">
    <source>
        <dbReference type="PIRNR" id="PIRNR001365"/>
    </source>
</evidence>
<dbReference type="PANTHER" id="PTHR12128">
    <property type="entry name" value="DIHYDRODIPICOLINATE SYNTHASE"/>
    <property type="match status" value="1"/>
</dbReference>
<dbReference type="AlphaFoldDB" id="A0A4T0BW22"/>
<feature type="active site" description="Schiff-base intermediate with substrate" evidence="3">
    <location>
        <position position="190"/>
    </location>
</feature>
<reference evidence="5 6" key="1">
    <citation type="submission" date="2018-10" db="EMBL/GenBank/DDBJ databases">
        <title>Fifty Aureobasidium pullulans genomes reveal a recombining polyextremotolerant generalist.</title>
        <authorList>
            <person name="Gostincar C."/>
            <person name="Turk M."/>
            <person name="Zajc J."/>
            <person name="Gunde-Cimerman N."/>
        </authorList>
    </citation>
    <scope>NUCLEOTIDE SEQUENCE [LARGE SCALE GENOMIC DNA]</scope>
    <source>
        <strain evidence="5 6">EXF-1645</strain>
    </source>
</reference>
<evidence type="ECO:0000256" key="3">
    <source>
        <dbReference type="PIRSR" id="PIRSR001365-1"/>
    </source>
</evidence>
<dbReference type="PANTHER" id="PTHR12128:SF66">
    <property type="entry name" value="4-HYDROXY-2-OXOGLUTARATE ALDOLASE, MITOCHONDRIAL"/>
    <property type="match status" value="1"/>
</dbReference>
<feature type="binding site" evidence="4">
    <location>
        <position position="233"/>
    </location>
    <ligand>
        <name>pyruvate</name>
        <dbReference type="ChEBI" id="CHEBI:15361"/>
    </ligand>
</feature>
<proteinExistence type="inferred from homology"/>
<protein>
    <submittedName>
        <fullName evidence="5">Dihydrodipicolinate synthetase family protein</fullName>
    </submittedName>
</protein>
<keyword evidence="1 2" id="KW-0456">Lyase</keyword>
<sequence length="326" mass="35120">MFRFKNNFSNHLPVAKNMTAPGFGVYTPLVTYFHDDETLDLEITSQHALRMAHGGVTGFVLQGSNGEAPHLMHEERKDLVKSIRKTLDSSGHENITLIVGCGAPSVFETLVYIREAKECGANFALLLPPSYWAAAMSSDVLEKFFSAVAAETSLPFLIYNFPAVTAGIDMSSDLIRTLATKFPGKIVGAKLTCGNLGKLQRLAYPPLPGSFSVFAGKSDFFLPGLVAGSNGVIAALANLTPKAHVKMLQLYSSGSLKDAVELQTKLSHADWHLSKVGVAGVKAVVAEYFGYGSGKDRRPLGVFDIATLSENSKQAFDCVVDIERSL</sequence>
<dbReference type="InterPro" id="IPR002220">
    <property type="entry name" value="DapA-like"/>
</dbReference>
<dbReference type="Proteomes" id="UP000308724">
    <property type="component" value="Unassembled WGS sequence"/>
</dbReference>
<dbReference type="EMBL" id="QZBZ01000057">
    <property type="protein sequence ID" value="TIA38819.1"/>
    <property type="molecule type" value="Genomic_DNA"/>
</dbReference>
<dbReference type="Gene3D" id="3.20.20.70">
    <property type="entry name" value="Aldolase class I"/>
    <property type="match status" value="1"/>
</dbReference>
<feature type="active site" description="Proton donor/acceptor" evidence="3">
    <location>
        <position position="159"/>
    </location>
</feature>
<dbReference type="Pfam" id="PF00701">
    <property type="entry name" value="DHDPS"/>
    <property type="match status" value="1"/>
</dbReference>
<gene>
    <name evidence="5" type="ORF">D6C78_03736</name>
</gene>
<dbReference type="CDD" id="cd00408">
    <property type="entry name" value="DHDPS-like"/>
    <property type="match status" value="1"/>
</dbReference>
<dbReference type="SUPFAM" id="SSF51569">
    <property type="entry name" value="Aldolase"/>
    <property type="match status" value="1"/>
</dbReference>
<evidence type="ECO:0000256" key="1">
    <source>
        <dbReference type="ARBA" id="ARBA00023239"/>
    </source>
</evidence>
<comment type="caution">
    <text evidence="5">The sequence shown here is derived from an EMBL/GenBank/DDBJ whole genome shotgun (WGS) entry which is preliminary data.</text>
</comment>
<evidence type="ECO:0000313" key="5">
    <source>
        <dbReference type="EMBL" id="TIA38819.1"/>
    </source>
</evidence>
<organism evidence="5 6">
    <name type="scientific">Aureobasidium pullulans</name>
    <name type="common">Black yeast</name>
    <name type="synonym">Pullularia pullulans</name>
    <dbReference type="NCBI Taxonomy" id="5580"/>
    <lineage>
        <taxon>Eukaryota</taxon>
        <taxon>Fungi</taxon>
        <taxon>Dikarya</taxon>
        <taxon>Ascomycota</taxon>
        <taxon>Pezizomycotina</taxon>
        <taxon>Dothideomycetes</taxon>
        <taxon>Dothideomycetidae</taxon>
        <taxon>Dothideales</taxon>
        <taxon>Saccotheciaceae</taxon>
        <taxon>Aureobasidium</taxon>
    </lineage>
</organism>
<evidence type="ECO:0000313" key="6">
    <source>
        <dbReference type="Proteomes" id="UP000308724"/>
    </source>
</evidence>
<dbReference type="SMART" id="SM01130">
    <property type="entry name" value="DHDPS"/>
    <property type="match status" value="1"/>
</dbReference>
<dbReference type="GO" id="GO:0008840">
    <property type="term" value="F:4-hydroxy-tetrahydrodipicolinate synthase activity"/>
    <property type="evidence" value="ECO:0007669"/>
    <property type="project" value="TreeGrafter"/>
</dbReference>
<dbReference type="InterPro" id="IPR013785">
    <property type="entry name" value="Aldolase_TIM"/>
</dbReference>
<comment type="similarity">
    <text evidence="2">Belongs to the DapA family.</text>
</comment>
<name>A0A4T0BW22_AURPU</name>
<evidence type="ECO:0000256" key="4">
    <source>
        <dbReference type="PIRSR" id="PIRSR001365-2"/>
    </source>
</evidence>
<dbReference type="PIRSF" id="PIRSF001365">
    <property type="entry name" value="DHDPS"/>
    <property type="match status" value="1"/>
</dbReference>
<dbReference type="PRINTS" id="PR00146">
    <property type="entry name" value="DHPICSNTHASE"/>
</dbReference>